<dbReference type="Gene3D" id="2.30.110.50">
    <property type="match status" value="1"/>
</dbReference>
<dbReference type="Gene3D" id="2.40.50.230">
    <property type="entry name" value="Gp5 N-terminal domain"/>
    <property type="match status" value="1"/>
</dbReference>
<protein>
    <submittedName>
        <fullName evidence="5">Type VI secretion system tip protein VgrG</fullName>
    </submittedName>
</protein>
<dbReference type="InterPro" id="IPR037026">
    <property type="entry name" value="Vgr_OB-fold_dom_sf"/>
</dbReference>
<dbReference type="InterPro" id="IPR007110">
    <property type="entry name" value="Ig-like_dom"/>
</dbReference>
<comment type="subcellular location">
    <subcellularLocation>
        <location evidence="1">Secreted</location>
    </subcellularLocation>
</comment>
<feature type="domain" description="Ig-like" evidence="4">
    <location>
        <begin position="230"/>
        <end position="345"/>
    </location>
</feature>
<organism evidence="5 6">
    <name type="scientific">Hafnia paralvei</name>
    <dbReference type="NCBI Taxonomy" id="546367"/>
    <lineage>
        <taxon>Bacteria</taxon>
        <taxon>Pseudomonadati</taxon>
        <taxon>Pseudomonadota</taxon>
        <taxon>Gammaproteobacteria</taxon>
        <taxon>Enterobacterales</taxon>
        <taxon>Hafniaceae</taxon>
        <taxon>Hafnia</taxon>
    </lineage>
</organism>
<evidence type="ECO:0000256" key="3">
    <source>
        <dbReference type="ARBA" id="ARBA00022525"/>
    </source>
</evidence>
<evidence type="ECO:0000256" key="1">
    <source>
        <dbReference type="ARBA" id="ARBA00004613"/>
    </source>
</evidence>
<dbReference type="InterPro" id="IPR006533">
    <property type="entry name" value="T6SS_Vgr_RhsGE"/>
</dbReference>
<sequence length="644" mass="70132">MQLGQAQRLIRWVGDTANDFALFELSGEEQLSQPYCYRAYSRSTQTSAQAARYLGKPLACQIGDAQRSRYIHGVVTALEEVNNMQGISTFVMTLEPQISLLRLGRNLRVFQKVAVPDIVSKILREHNISQIDLRLRSSYQPREYCIQYRESDFDFINRLLEQEGIYYYFQHAAGQHTLVLADHPSSHSSATTASLPFHPVAGKQDGMGVLSWNIRSGMSASGVALSGYNPDQAAAIEGESLSIDAGHSADGVTFTDAVWCAQRDDLSAAARLKMERLESDTQLFTGDINAYWLSCGERFTLTDHPSATGDYRIRSLTLSITSNLEQDTTDYQCQITALDNDKTYRPENRTPAPQVSGVVTASVVGPQSEEVYTDEYGRIKIQFPWDKENKRDDSSSCWVRVSQPWSGERFGAVFLPRVGSEVIVSFIQGNPDMPMVTGSVYNGLNHPPMSLPGDKTLSGFVSRSSQNGAVDEGHTLSFDDKKGEEKLTIVAQKDLSLTVKNAVVSDVTQTVTSKIGADRSVEITKGNDNLTLKQGDYQLALNQGNYALNVMGNLNAALSNGDHKLSVSGGGSQMKTDKAMSLESMQSIELKVGSSKISITPTGITLSATTLSIEGTGTAELKGAMVTINGSGMAELKGGVIMIG</sequence>
<dbReference type="NCBIfam" id="TIGR01646">
    <property type="entry name" value="vgr_GE"/>
    <property type="match status" value="1"/>
</dbReference>
<dbReference type="InterPro" id="IPR006531">
    <property type="entry name" value="Gp5/Vgr_OB"/>
</dbReference>
<evidence type="ECO:0000313" key="6">
    <source>
        <dbReference type="Proteomes" id="UP000293380"/>
    </source>
</evidence>
<dbReference type="InterPro" id="IPR050708">
    <property type="entry name" value="T6SS_VgrG/RHS"/>
</dbReference>
<dbReference type="Pfam" id="PF04717">
    <property type="entry name" value="Phage_base_V"/>
    <property type="match status" value="1"/>
</dbReference>
<dbReference type="Proteomes" id="UP000293380">
    <property type="component" value="Unassembled WGS sequence"/>
</dbReference>
<gene>
    <name evidence="5" type="primary">tssI</name>
    <name evidence="5" type="ORF">EYY89_18325</name>
</gene>
<proteinExistence type="inferred from homology"/>
<dbReference type="EMBL" id="SITD01000064">
    <property type="protein sequence ID" value="TBM23063.1"/>
    <property type="molecule type" value="Genomic_DNA"/>
</dbReference>
<dbReference type="InterPro" id="IPR054030">
    <property type="entry name" value="Gp5_Vgr_C"/>
</dbReference>
<name>A0A4Q9EFT5_9GAMM</name>
<comment type="similarity">
    <text evidence="2">Belongs to the VgrG protein family.</text>
</comment>
<dbReference type="Pfam" id="PF22178">
    <property type="entry name" value="Gp5_trimer_C"/>
    <property type="match status" value="1"/>
</dbReference>
<accession>A0A4Q9EFT5</accession>
<dbReference type="PROSITE" id="PS50835">
    <property type="entry name" value="IG_LIKE"/>
    <property type="match status" value="1"/>
</dbReference>
<dbReference type="Gene3D" id="4.10.220.110">
    <property type="match status" value="1"/>
</dbReference>
<dbReference type="SUPFAM" id="SSF69349">
    <property type="entry name" value="Phage fibre proteins"/>
    <property type="match status" value="1"/>
</dbReference>
<dbReference type="PANTHER" id="PTHR32305:SF15">
    <property type="entry name" value="PROTEIN RHSA-RELATED"/>
    <property type="match status" value="1"/>
</dbReference>
<dbReference type="GO" id="GO:0005576">
    <property type="term" value="C:extracellular region"/>
    <property type="evidence" value="ECO:0007669"/>
    <property type="project" value="UniProtKB-SubCell"/>
</dbReference>
<keyword evidence="3" id="KW-0964">Secreted</keyword>
<dbReference type="Gene3D" id="3.55.50.10">
    <property type="entry name" value="Baseplate protein-like domains"/>
    <property type="match status" value="1"/>
</dbReference>
<dbReference type="SUPFAM" id="SSF69255">
    <property type="entry name" value="gp5 N-terminal domain-like"/>
    <property type="match status" value="1"/>
</dbReference>
<evidence type="ECO:0000259" key="4">
    <source>
        <dbReference type="PROSITE" id="PS50835"/>
    </source>
</evidence>
<dbReference type="Pfam" id="PF05954">
    <property type="entry name" value="Phage_GPD"/>
    <property type="match status" value="1"/>
</dbReference>
<evidence type="ECO:0000256" key="2">
    <source>
        <dbReference type="ARBA" id="ARBA00005558"/>
    </source>
</evidence>
<evidence type="ECO:0000313" key="5">
    <source>
        <dbReference type="EMBL" id="TBM23063.1"/>
    </source>
</evidence>
<reference evidence="5 6" key="1">
    <citation type="submission" date="2019-02" db="EMBL/GenBank/DDBJ databases">
        <title>Comparative genomic analysis of the Hafnia genus genomes.</title>
        <authorList>
            <person name="Zhiqiu Y."/>
            <person name="Chao Y."/>
            <person name="Yuhui D."/>
            <person name="Di H."/>
            <person name="Bin L."/>
        </authorList>
    </citation>
    <scope>NUCLEOTIDE SEQUENCE [LARGE SCALE GENOMIC DNA]</scope>
    <source>
        <strain evidence="5 6">PCM_1194</strain>
    </source>
</reference>
<comment type="caution">
    <text evidence="5">The sequence shown here is derived from an EMBL/GenBank/DDBJ whole genome shotgun (WGS) entry which is preliminary data.</text>
</comment>
<dbReference type="SUPFAM" id="SSF69279">
    <property type="entry name" value="Phage tail proteins"/>
    <property type="match status" value="2"/>
</dbReference>
<dbReference type="PANTHER" id="PTHR32305">
    <property type="match status" value="1"/>
</dbReference>
<dbReference type="RefSeq" id="WP_130960318.1">
    <property type="nucleotide sequence ID" value="NZ_SITD01000064.1"/>
</dbReference>
<dbReference type="NCBIfam" id="TIGR03361">
    <property type="entry name" value="VI_Rhs_Vgr"/>
    <property type="match status" value="1"/>
</dbReference>
<dbReference type="InterPro" id="IPR017847">
    <property type="entry name" value="T6SS_RhsGE_Vgr_subset"/>
</dbReference>
<dbReference type="AlphaFoldDB" id="A0A4Q9EFT5"/>